<evidence type="ECO:0000256" key="5">
    <source>
        <dbReference type="ARBA" id="ARBA00023098"/>
    </source>
</evidence>
<protein>
    <recommendedName>
        <fullName evidence="12">Phosphatidylserine decarboxylase proenzyme</fullName>
        <ecNumber evidence="12">4.1.1.65</ecNumber>
    </recommendedName>
    <component>
        <recommendedName>
            <fullName evidence="12">Phosphatidylserine decarboxylase alpha chain</fullName>
        </recommendedName>
    </component>
    <component>
        <recommendedName>
            <fullName evidence="12">Phosphatidylserine decarboxylase beta chain</fullName>
        </recommendedName>
    </component>
</protein>
<comment type="PTM">
    <text evidence="12">Is synthesized initially as an inactive proenzyme. Formation of the active enzyme involves a self-maturation process in which the active site pyruvoyl group is generated from an internal serine residue via an autocatalytic post-translational modification. Two non-identical subunits are generated from the proenzyme in this reaction, and the pyruvate is formed at the N-terminus of the alpha chain, which is derived from the carboxyl end of the proenzyme. The autoendoproteolytic cleavage occurs by a canonical serine protease mechanism, in which the side chain hydroxyl group of the serine supplies its oxygen atom to form the C-terminus of the beta chain, while the remainder of the serine residue undergoes an oxidative deamination to produce ammonia and the pyruvoyl prosthetic group on the alpha chain. During this reaction, the Ser that is part of the protease active site of the proenzyme becomes the pyruvoyl prosthetic group, which constitutes an essential element of the active site of the mature decarboxylase.</text>
</comment>
<evidence type="ECO:0000256" key="12">
    <source>
        <dbReference type="HAMAP-Rule" id="MF_00662"/>
    </source>
</evidence>
<organism evidence="14 15">
    <name type="scientific">Thiomicrospira aerophila AL3</name>
    <dbReference type="NCBI Taxonomy" id="717772"/>
    <lineage>
        <taxon>Bacteria</taxon>
        <taxon>Pseudomonadati</taxon>
        <taxon>Pseudomonadota</taxon>
        <taxon>Gammaproteobacteria</taxon>
        <taxon>Thiotrichales</taxon>
        <taxon>Piscirickettsiaceae</taxon>
        <taxon>Thiomicrospira</taxon>
    </lineage>
</organism>
<evidence type="ECO:0000256" key="13">
    <source>
        <dbReference type="SAM" id="MobiDB-lite"/>
    </source>
</evidence>
<dbReference type="InterPro" id="IPR003817">
    <property type="entry name" value="PS_Dcarbxylase"/>
</dbReference>
<dbReference type="EC" id="4.1.1.65" evidence="12"/>
<dbReference type="PANTHER" id="PTHR10067:SF6">
    <property type="entry name" value="PHOSPHATIDYLSERINE DECARBOXYLASE PROENZYME, MITOCHONDRIAL"/>
    <property type="match status" value="1"/>
</dbReference>
<evidence type="ECO:0000256" key="9">
    <source>
        <dbReference type="ARBA" id="ARBA00023239"/>
    </source>
</evidence>
<evidence type="ECO:0000256" key="1">
    <source>
        <dbReference type="ARBA" id="ARBA00005189"/>
    </source>
</evidence>
<dbReference type="Pfam" id="PF02666">
    <property type="entry name" value="PS_Dcarbxylase"/>
    <property type="match status" value="1"/>
</dbReference>
<sequence length="307" mass="34749">MLDYVKVVPQYLVPQHMLSNMMHWFMHIEQPWIKRQTIRALTKLYDIDLTDAVKTEPEDYPHFNAFFTRALKADARPIAEGQQVWVSPVDGVISQSARLDGNQMVQAKCHDYTIEALLGGDIDYAKQFHNGQFGVIYLSPRDYHRIHLPMSAQLISMTYVPGDLFAVNPATVKLVPGLFARNERLVLRFQTDQGPYALVMVGAIFVGSMETVFEGKITPHYGPTIKHWDYTNQNLHFNKGDEIGRFNMGSTVVLVTPEGLFSELGQQASRFIKMGEAFTADTRADNQPNNSRQDTDNDEDEHAIGGI</sequence>
<comment type="cofactor">
    <cofactor evidence="12">
        <name>pyruvate</name>
        <dbReference type="ChEBI" id="CHEBI:15361"/>
    </cofactor>
    <text evidence="12">Binds 1 pyruvoyl group covalently per subunit.</text>
</comment>
<comment type="function">
    <text evidence="12">Catalyzes the formation of phosphatidylethanolamine (PtdEtn) from phosphatidylserine (PtdSer).</text>
</comment>
<gene>
    <name evidence="12" type="primary">psd</name>
    <name evidence="14" type="ORF">THIAE_05625</name>
</gene>
<comment type="subunit">
    <text evidence="12">Heterodimer of a large membrane-associated beta subunit and a small pyruvoyl-containing alpha subunit.</text>
</comment>
<feature type="chain" id="PRO_5023565567" description="Phosphatidylserine decarboxylase alpha chain" evidence="12">
    <location>
        <begin position="250"/>
        <end position="307"/>
    </location>
</feature>
<proteinExistence type="inferred from homology"/>
<dbReference type="eggNOG" id="COG0688">
    <property type="taxonomic scope" value="Bacteria"/>
</dbReference>
<evidence type="ECO:0000256" key="6">
    <source>
        <dbReference type="ARBA" id="ARBA00023136"/>
    </source>
</evidence>
<comment type="pathway">
    <text evidence="1">Lipid metabolism.</text>
</comment>
<evidence type="ECO:0000256" key="8">
    <source>
        <dbReference type="ARBA" id="ARBA00023209"/>
    </source>
</evidence>
<evidence type="ECO:0000256" key="7">
    <source>
        <dbReference type="ARBA" id="ARBA00023145"/>
    </source>
</evidence>
<accession>W0DVP3</accession>
<keyword evidence="6 12" id="KW-0472">Membrane</keyword>
<keyword evidence="4 12" id="KW-0210">Decarboxylase</keyword>
<comment type="pathway">
    <text evidence="12">Phospholipid metabolism; phosphatidylethanolamine biosynthesis; phosphatidylethanolamine from CDP-diacylglycerol: step 2/2.</text>
</comment>
<dbReference type="AlphaFoldDB" id="W0DVP3"/>
<comment type="catalytic activity">
    <reaction evidence="12">
        <text>a 1,2-diacyl-sn-glycero-3-phospho-L-serine + H(+) = a 1,2-diacyl-sn-glycero-3-phosphoethanolamine + CO2</text>
        <dbReference type="Rhea" id="RHEA:20828"/>
        <dbReference type="ChEBI" id="CHEBI:15378"/>
        <dbReference type="ChEBI" id="CHEBI:16526"/>
        <dbReference type="ChEBI" id="CHEBI:57262"/>
        <dbReference type="ChEBI" id="CHEBI:64612"/>
        <dbReference type="EC" id="4.1.1.65"/>
    </reaction>
</comment>
<feature type="chain" id="PRO_5023565568" description="Phosphatidylserine decarboxylase beta chain" evidence="12">
    <location>
        <begin position="1"/>
        <end position="249"/>
    </location>
</feature>
<evidence type="ECO:0000256" key="3">
    <source>
        <dbReference type="ARBA" id="ARBA00022516"/>
    </source>
</evidence>
<feature type="site" description="Cleavage (non-hydrolytic); by autocatalysis" evidence="12">
    <location>
        <begin position="249"/>
        <end position="250"/>
    </location>
</feature>
<dbReference type="HAMAP" id="MF_00662">
    <property type="entry name" value="PS_decarb_PSD_B_type1"/>
    <property type="match status" value="1"/>
</dbReference>
<keyword evidence="15" id="KW-1185">Reference proteome</keyword>
<dbReference type="GO" id="GO:0005886">
    <property type="term" value="C:plasma membrane"/>
    <property type="evidence" value="ECO:0007669"/>
    <property type="project" value="UniProtKB-SubCell"/>
</dbReference>
<keyword evidence="5 12" id="KW-0443">Lipid metabolism</keyword>
<feature type="modified residue" description="Pyruvic acid (Ser); by autocatalysis" evidence="12">
    <location>
        <position position="250"/>
    </location>
</feature>
<feature type="active site" description="Charge relay system; for autoendoproteolytic cleavage activity" evidence="12">
    <location>
        <position position="147"/>
    </location>
</feature>
<keyword evidence="9 12" id="KW-0456">Lyase</keyword>
<dbReference type="RefSeq" id="WP_006460418.1">
    <property type="nucleotide sequence ID" value="NZ_CP007030.1"/>
</dbReference>
<dbReference type="InterPro" id="IPR033178">
    <property type="entry name" value="PSD_type1_pro"/>
</dbReference>
<dbReference type="KEGG" id="tao:THIAE_05625"/>
<keyword evidence="10 12" id="KW-1208">Phospholipid metabolism</keyword>
<dbReference type="NCBIfam" id="TIGR00163">
    <property type="entry name" value="PS_decarb"/>
    <property type="match status" value="1"/>
</dbReference>
<keyword evidence="7 12" id="KW-0865">Zymogen</keyword>
<comment type="subcellular location">
    <subcellularLocation>
        <location evidence="12">Cell membrane</location>
        <topology evidence="12">Peripheral membrane protein</topology>
    </subcellularLocation>
</comment>
<dbReference type="EMBL" id="CP007030">
    <property type="protein sequence ID" value="AHF01348.1"/>
    <property type="molecule type" value="Genomic_DNA"/>
</dbReference>
<evidence type="ECO:0000313" key="15">
    <source>
        <dbReference type="Proteomes" id="UP000005380"/>
    </source>
</evidence>
<feature type="region of interest" description="Disordered" evidence="13">
    <location>
        <begin position="279"/>
        <end position="307"/>
    </location>
</feature>
<dbReference type="HOGENOM" id="CLU_029061_4_1_6"/>
<keyword evidence="11 12" id="KW-0670">Pyruvate</keyword>
<dbReference type="GO" id="GO:0004609">
    <property type="term" value="F:phosphatidylserine decarboxylase activity"/>
    <property type="evidence" value="ECO:0007669"/>
    <property type="project" value="UniProtKB-UniRule"/>
</dbReference>
<dbReference type="OrthoDB" id="9802030at2"/>
<dbReference type="STRING" id="717772.THIAE_05625"/>
<dbReference type="Proteomes" id="UP000005380">
    <property type="component" value="Chromosome"/>
</dbReference>
<evidence type="ECO:0000256" key="11">
    <source>
        <dbReference type="ARBA" id="ARBA00023317"/>
    </source>
</evidence>
<keyword evidence="8 12" id="KW-0594">Phospholipid biosynthesis</keyword>
<feature type="active site" description="Charge relay system; for autoendoproteolytic cleavage activity" evidence="12">
    <location>
        <position position="250"/>
    </location>
</feature>
<reference evidence="14 15" key="1">
    <citation type="submission" date="2013-12" db="EMBL/GenBank/DDBJ databases">
        <authorList>
            <consortium name="DOE Joint Genome Institute"/>
            <person name="Kappler U."/>
            <person name="Huntemann M."/>
            <person name="Han J."/>
            <person name="Chen A."/>
            <person name="Kyrpides N."/>
            <person name="Mavromatis K."/>
            <person name="Markowitz V."/>
            <person name="Palaniappan K."/>
            <person name="Ivanova N."/>
            <person name="Schaumberg A."/>
            <person name="Pati A."/>
            <person name="Liolios K."/>
            <person name="Nordberg H.P."/>
            <person name="Cantor M.N."/>
            <person name="Hua S.X."/>
            <person name="Woyke T."/>
        </authorList>
    </citation>
    <scope>NUCLEOTIDE SEQUENCE [LARGE SCALE GENOMIC DNA]</scope>
    <source>
        <strain evidence="15">AL2</strain>
    </source>
</reference>
<dbReference type="PANTHER" id="PTHR10067">
    <property type="entry name" value="PHOSPHATIDYLSERINE DECARBOXYLASE"/>
    <property type="match status" value="1"/>
</dbReference>
<dbReference type="GO" id="GO:0006646">
    <property type="term" value="P:phosphatidylethanolamine biosynthetic process"/>
    <property type="evidence" value="ECO:0007669"/>
    <property type="project" value="UniProtKB-UniRule"/>
</dbReference>
<evidence type="ECO:0000256" key="10">
    <source>
        <dbReference type="ARBA" id="ARBA00023264"/>
    </source>
</evidence>
<keyword evidence="3 12" id="KW-0444">Lipid biosynthesis</keyword>
<evidence type="ECO:0000256" key="4">
    <source>
        <dbReference type="ARBA" id="ARBA00022793"/>
    </source>
</evidence>
<keyword evidence="2 12" id="KW-1003">Cell membrane</keyword>
<name>W0DVP3_9GAMM</name>
<evidence type="ECO:0000256" key="2">
    <source>
        <dbReference type="ARBA" id="ARBA00022475"/>
    </source>
</evidence>
<feature type="active site" description="Charge relay system; for autoendoproteolytic cleavage activity" evidence="12">
    <location>
        <position position="90"/>
    </location>
</feature>
<comment type="similarity">
    <text evidence="12">Belongs to the phosphatidylserine decarboxylase family. PSD-B subfamily. Prokaryotic type I sub-subfamily.</text>
</comment>
<dbReference type="InterPro" id="IPR033177">
    <property type="entry name" value="PSD-B"/>
</dbReference>
<dbReference type="InParanoid" id="W0DVP3"/>
<dbReference type="FunCoup" id="W0DVP3">
    <property type="interactions" value="273"/>
</dbReference>
<evidence type="ECO:0000313" key="14">
    <source>
        <dbReference type="EMBL" id="AHF01348.1"/>
    </source>
</evidence>
<feature type="active site" description="Schiff-base intermediate with substrate; via pyruvic acid; for decarboxylase activity" evidence="12">
    <location>
        <position position="250"/>
    </location>
</feature>
<dbReference type="UniPathway" id="UPA00558">
    <property type="reaction ID" value="UER00616"/>
</dbReference>